<dbReference type="InterPro" id="IPR032075">
    <property type="entry name" value="PI-PLC-C1"/>
</dbReference>
<sequence>MGRGSLSGAVVAAGLLLLSAVAPALADVPAAQPLAGSTPYNAAYWSRPHNTYEKAHFAKLTDALDRGNQVVEIDIYDASGFPVKHNPSEADTANNCKGGAGGLLQDCLRDIKAWSDAHPGHLPITVQFDLKPTTGLFGWGASYMSGLNNLVISEFGAKAYKPEDLRGFTGYASLREGVFRAGWPSVDSLRGRIIVQMMGGPIGDKNDTQEEYVNQFGAAAQIFVCPEAHEPNDFYWNGNANDFDDANTNKWVVCGNHEAVQYWYKDTLTAQQNGQLVNLWSSNETQFDAFQQMYLAVAWGASMISHESLETWGGKLPLNGVRRSVAGGFSLRSASSGFCVEIQSGLYANGSDLNQRSCTGAVPQQWVYSDETQLRSVGNSAYCFDIEGGNGNNGDKLHIWNCDGGSSEKWQLQTDGRLIGMNGRCADVVDNTVGTRLQIRNCSGAASQRFDIVTSPNANNPHF</sequence>
<dbReference type="InterPro" id="IPR017946">
    <property type="entry name" value="PLC-like_Pdiesterase_TIM-brl"/>
</dbReference>
<dbReference type="CDD" id="cd00161">
    <property type="entry name" value="beta-trefoil_Ricin-like"/>
    <property type="match status" value="1"/>
</dbReference>
<feature type="domain" description="Ricin B lectin" evidence="2">
    <location>
        <begin position="327"/>
        <end position="453"/>
    </location>
</feature>
<evidence type="ECO:0000313" key="4">
    <source>
        <dbReference type="Proteomes" id="UP001262410"/>
    </source>
</evidence>
<dbReference type="PROSITE" id="PS50231">
    <property type="entry name" value="RICIN_B_LECTIN"/>
    <property type="match status" value="1"/>
</dbReference>
<proteinExistence type="predicted"/>
<dbReference type="Gene3D" id="2.80.10.50">
    <property type="match status" value="2"/>
</dbReference>
<gene>
    <name evidence="3" type="ORF">E9232_002140</name>
</gene>
<keyword evidence="1" id="KW-0732">Signal</keyword>
<feature type="signal peptide" evidence="1">
    <location>
        <begin position="1"/>
        <end position="26"/>
    </location>
</feature>
<dbReference type="Gene3D" id="3.20.20.190">
    <property type="entry name" value="Phosphatidylinositol (PI) phosphodiesterase"/>
    <property type="match status" value="1"/>
</dbReference>
<organism evidence="3 4">
    <name type="scientific">Inquilinus ginsengisoli</name>
    <dbReference type="NCBI Taxonomy" id="363840"/>
    <lineage>
        <taxon>Bacteria</taxon>
        <taxon>Pseudomonadati</taxon>
        <taxon>Pseudomonadota</taxon>
        <taxon>Alphaproteobacteria</taxon>
        <taxon>Rhodospirillales</taxon>
        <taxon>Rhodospirillaceae</taxon>
        <taxon>Inquilinus</taxon>
    </lineage>
</organism>
<dbReference type="SMART" id="SM00458">
    <property type="entry name" value="RICIN"/>
    <property type="match status" value="1"/>
</dbReference>
<dbReference type="SUPFAM" id="SSF50370">
    <property type="entry name" value="Ricin B-like lectins"/>
    <property type="match status" value="1"/>
</dbReference>
<protein>
    <recommendedName>
        <fullName evidence="2">Ricin B lectin domain-containing protein</fullName>
    </recommendedName>
</protein>
<keyword evidence="4" id="KW-1185">Reference proteome</keyword>
<dbReference type="InterPro" id="IPR000772">
    <property type="entry name" value="Ricin_B_lectin"/>
</dbReference>
<name>A0ABU1JM13_9PROT</name>
<feature type="chain" id="PRO_5046706885" description="Ricin B lectin domain-containing protein" evidence="1">
    <location>
        <begin position="27"/>
        <end position="463"/>
    </location>
</feature>
<dbReference type="RefSeq" id="WP_309793906.1">
    <property type="nucleotide sequence ID" value="NZ_JAVDPW010000003.1"/>
</dbReference>
<evidence type="ECO:0000313" key="3">
    <source>
        <dbReference type="EMBL" id="MDR6289625.1"/>
    </source>
</evidence>
<dbReference type="Pfam" id="PF00652">
    <property type="entry name" value="Ricin_B_lectin"/>
    <property type="match status" value="1"/>
</dbReference>
<comment type="caution">
    <text evidence="3">The sequence shown here is derived from an EMBL/GenBank/DDBJ whole genome shotgun (WGS) entry which is preliminary data.</text>
</comment>
<evidence type="ECO:0000256" key="1">
    <source>
        <dbReference type="SAM" id="SignalP"/>
    </source>
</evidence>
<reference evidence="3 4" key="1">
    <citation type="submission" date="2023-07" db="EMBL/GenBank/DDBJ databases">
        <title>Sorghum-associated microbial communities from plants grown in Nebraska, USA.</title>
        <authorList>
            <person name="Schachtman D."/>
        </authorList>
    </citation>
    <scope>NUCLEOTIDE SEQUENCE [LARGE SCALE GENOMIC DNA]</scope>
    <source>
        <strain evidence="3 4">584</strain>
    </source>
</reference>
<dbReference type="EMBL" id="JAVDPW010000003">
    <property type="protein sequence ID" value="MDR6289625.1"/>
    <property type="molecule type" value="Genomic_DNA"/>
</dbReference>
<dbReference type="Pfam" id="PF16670">
    <property type="entry name" value="PI-PLC-C1"/>
    <property type="match status" value="1"/>
</dbReference>
<dbReference type="SUPFAM" id="SSF51695">
    <property type="entry name" value="PLC-like phosphodiesterases"/>
    <property type="match status" value="1"/>
</dbReference>
<evidence type="ECO:0000259" key="2">
    <source>
        <dbReference type="SMART" id="SM00458"/>
    </source>
</evidence>
<dbReference type="Proteomes" id="UP001262410">
    <property type="component" value="Unassembled WGS sequence"/>
</dbReference>
<dbReference type="InterPro" id="IPR035992">
    <property type="entry name" value="Ricin_B-like_lectins"/>
</dbReference>
<accession>A0ABU1JM13</accession>